<feature type="compositionally biased region" description="Low complexity" evidence="4">
    <location>
        <begin position="145"/>
        <end position="157"/>
    </location>
</feature>
<feature type="compositionally biased region" description="Basic residues" evidence="4">
    <location>
        <begin position="279"/>
        <end position="288"/>
    </location>
</feature>
<feature type="region of interest" description="Disordered" evidence="4">
    <location>
        <begin position="84"/>
        <end position="180"/>
    </location>
</feature>
<dbReference type="PROSITE" id="PS50132">
    <property type="entry name" value="RGS"/>
    <property type="match status" value="1"/>
</dbReference>
<dbReference type="Pfam" id="PF13426">
    <property type="entry name" value="PAS_9"/>
    <property type="match status" value="1"/>
</dbReference>
<comment type="caution">
    <text evidence="6">The sequence shown here is derived from an EMBL/GenBank/DDBJ whole genome shotgun (WGS) entry which is preliminary data.</text>
</comment>
<keyword evidence="7" id="KW-1185">Reference proteome</keyword>
<evidence type="ECO:0000256" key="4">
    <source>
        <dbReference type="SAM" id="MobiDB-lite"/>
    </source>
</evidence>
<dbReference type="InterPro" id="IPR044926">
    <property type="entry name" value="RGS_subdomain_2"/>
</dbReference>
<dbReference type="Gene3D" id="1.10.167.10">
    <property type="entry name" value="Regulator of G-protein Signalling 4, domain 2"/>
    <property type="match status" value="1"/>
</dbReference>
<dbReference type="PANTHER" id="PTHR47429">
    <property type="entry name" value="PROTEIN TWIN LOV 1"/>
    <property type="match status" value="1"/>
</dbReference>
<feature type="region of interest" description="Disordered" evidence="4">
    <location>
        <begin position="203"/>
        <end position="367"/>
    </location>
</feature>
<protein>
    <recommendedName>
        <fullName evidence="5">RGS domain-containing protein</fullName>
    </recommendedName>
</protein>
<keyword evidence="3" id="KW-0157">Chromophore</keyword>
<dbReference type="Proteomes" id="UP001408356">
    <property type="component" value="Unassembled WGS sequence"/>
</dbReference>
<evidence type="ECO:0000256" key="3">
    <source>
        <dbReference type="ARBA" id="ARBA00022991"/>
    </source>
</evidence>
<feature type="region of interest" description="Disordered" evidence="4">
    <location>
        <begin position="19"/>
        <end position="55"/>
    </location>
</feature>
<dbReference type="PANTHER" id="PTHR47429:SF2">
    <property type="entry name" value="PROTEIN TWIN LOV 1"/>
    <property type="match status" value="1"/>
</dbReference>
<evidence type="ECO:0000256" key="2">
    <source>
        <dbReference type="ARBA" id="ARBA00022643"/>
    </source>
</evidence>
<feature type="compositionally biased region" description="Basic and acidic residues" evidence="4">
    <location>
        <begin position="165"/>
        <end position="180"/>
    </location>
</feature>
<dbReference type="SMART" id="SM00315">
    <property type="entry name" value="RGS"/>
    <property type="match status" value="1"/>
</dbReference>
<sequence length="854" mass="95821">MMTLDLLTPRSSTIISTHAFQESHNDRPSSRESRVDAEHTRKPKRDDVLESIIPRPGAIRAMNSNQQFLRENESAIGDGRTHYLSENSHLKPRSFSSGPISDALSTREDEESNFGDFPPSLMSSFNNPVNTSESSAPSPERRSTRSSSRNRVPVPARRSSRARGHKNDRSSDVADRGDHDSEVFRGITAAEVESAYKLLAATEQSNYGPSRHSRESSAQTDRSATPPPIGRTRRRADKAPENSDTAQSLRPTTPETAVFLEEAPPLPRRESQASFGSHRSQRSHKKRSQRVDTRGSVPEQLPSARESSLLPPGTRNSSRPRSRKARGKEFDDVEEDLGLRPRHVNESYERSSTHRRNSIRTDTSSHRPVTTAKRIFGDDALSVSKGISTDRRSIVSHSSSTRLPDFFSYEIFQVVLHNPATAHQLLKFSESRVCGENIEFLNKVDEYQKALGNLTTVLGTIHKDFMSHDSDFQLDVPHDVMRSVYKDIKSLARKTIPNMETLFTDMQARIEELVFSDVYPRFVRHQLALSATQALANDRHRYAGLGDCFCLTNPNKADNPIVFASDGFVKVTGYGRPEIIPRNCRFLQGPQTDRVPIRRLKQGIRESRESVELILNYKKNGDPFWNLLYVAPLYDVNGKLSFFIGGQVNCSTTIHSNADIMKVLSLSASGDAQDENKETAVQAPQRHGALPSARKAFLKAFGVRVDEGKAPLGPAGMEHKVLGRMEGQDLDAQLKEFYTAYSKYLVVKADNFVIAYYSEGVLEALNPANNTALITGQEVFRFFRQNMVTKETDYRSKVRSAVRSGTPISVELRLQTRRSARFRGDEVFATHWTPLKDENAETHWVVIALASTMF</sequence>
<organism evidence="6 7">
    <name type="scientific">Seiridium unicorne</name>
    <dbReference type="NCBI Taxonomy" id="138068"/>
    <lineage>
        <taxon>Eukaryota</taxon>
        <taxon>Fungi</taxon>
        <taxon>Dikarya</taxon>
        <taxon>Ascomycota</taxon>
        <taxon>Pezizomycotina</taxon>
        <taxon>Sordariomycetes</taxon>
        <taxon>Xylariomycetidae</taxon>
        <taxon>Amphisphaeriales</taxon>
        <taxon>Sporocadaceae</taxon>
        <taxon>Seiridium</taxon>
    </lineage>
</organism>
<feature type="compositionally biased region" description="Polar residues" evidence="4">
    <location>
        <begin position="121"/>
        <end position="130"/>
    </location>
</feature>
<dbReference type="SUPFAM" id="SSF55785">
    <property type="entry name" value="PYP-like sensor domain (PAS domain)"/>
    <property type="match status" value="1"/>
</dbReference>
<dbReference type="SUPFAM" id="SSF48097">
    <property type="entry name" value="Regulator of G-protein signaling, RGS"/>
    <property type="match status" value="1"/>
</dbReference>
<evidence type="ECO:0000259" key="5">
    <source>
        <dbReference type="PROSITE" id="PS50132"/>
    </source>
</evidence>
<evidence type="ECO:0000256" key="1">
    <source>
        <dbReference type="ARBA" id="ARBA00022630"/>
    </source>
</evidence>
<accession>A0ABR2UN05</accession>
<feature type="compositionally biased region" description="Polar residues" evidence="4">
    <location>
        <begin position="242"/>
        <end position="255"/>
    </location>
</feature>
<gene>
    <name evidence="6" type="ORF">SUNI508_09911</name>
</gene>
<keyword evidence="1" id="KW-0285">Flavoprotein</keyword>
<dbReference type="InterPro" id="IPR016137">
    <property type="entry name" value="RGS"/>
</dbReference>
<dbReference type="Gene3D" id="3.30.450.20">
    <property type="entry name" value="PAS domain"/>
    <property type="match status" value="1"/>
</dbReference>
<name>A0ABR2UN05_9PEZI</name>
<evidence type="ECO:0000313" key="6">
    <source>
        <dbReference type="EMBL" id="KAK9415951.1"/>
    </source>
</evidence>
<reference evidence="6 7" key="1">
    <citation type="journal article" date="2024" name="J. Plant Pathol.">
        <title>Sequence and assembly of the genome of Seiridium unicorne, isolate CBS 538.82, causal agent of cypress canker disease.</title>
        <authorList>
            <person name="Scali E."/>
            <person name="Rocca G.D."/>
            <person name="Danti R."/>
            <person name="Garbelotto M."/>
            <person name="Barberini S."/>
            <person name="Baroncelli R."/>
            <person name="Emiliani G."/>
        </authorList>
    </citation>
    <scope>NUCLEOTIDE SEQUENCE [LARGE SCALE GENOMIC DNA]</scope>
    <source>
        <strain evidence="6 7">BM-138-508</strain>
    </source>
</reference>
<feature type="compositionally biased region" description="Basic and acidic residues" evidence="4">
    <location>
        <begin position="337"/>
        <end position="352"/>
    </location>
</feature>
<feature type="domain" description="RGS" evidence="5">
    <location>
        <begin position="411"/>
        <end position="524"/>
    </location>
</feature>
<proteinExistence type="predicted"/>
<dbReference type="EMBL" id="JARVKF010000410">
    <property type="protein sequence ID" value="KAK9415951.1"/>
    <property type="molecule type" value="Genomic_DNA"/>
</dbReference>
<dbReference type="InterPro" id="IPR036305">
    <property type="entry name" value="RGS_sf"/>
</dbReference>
<feature type="compositionally biased region" description="Basic and acidic residues" evidence="4">
    <location>
        <begin position="21"/>
        <end position="48"/>
    </location>
</feature>
<dbReference type="CDD" id="cd00130">
    <property type="entry name" value="PAS"/>
    <property type="match status" value="1"/>
</dbReference>
<evidence type="ECO:0000313" key="7">
    <source>
        <dbReference type="Proteomes" id="UP001408356"/>
    </source>
</evidence>
<dbReference type="Pfam" id="PF00615">
    <property type="entry name" value="RGS"/>
    <property type="match status" value="1"/>
</dbReference>
<keyword evidence="2" id="KW-0288">FMN</keyword>
<dbReference type="InterPro" id="IPR035965">
    <property type="entry name" value="PAS-like_dom_sf"/>
</dbReference>
<dbReference type="InterPro" id="IPR000014">
    <property type="entry name" value="PAS"/>
</dbReference>